<feature type="transmembrane region" description="Helical" evidence="1">
    <location>
        <begin position="233"/>
        <end position="252"/>
    </location>
</feature>
<feature type="transmembrane region" description="Helical" evidence="1">
    <location>
        <begin position="34"/>
        <end position="51"/>
    </location>
</feature>
<reference evidence="3 4" key="1">
    <citation type="submission" date="2015-09" db="EMBL/GenBank/DDBJ databases">
        <authorList>
            <consortium name="Pathogen Informatics"/>
        </authorList>
    </citation>
    <scope>NUCLEOTIDE SEQUENCE [LARGE SCALE GENOMIC DNA]</scope>
    <source>
        <strain evidence="3 4">2789STDY5834884</strain>
    </source>
</reference>
<dbReference type="Proteomes" id="UP000095602">
    <property type="component" value="Unassembled WGS sequence"/>
</dbReference>
<feature type="transmembrane region" description="Helical" evidence="1">
    <location>
        <begin position="110"/>
        <end position="134"/>
    </location>
</feature>
<accession>A0A174JGA8</accession>
<dbReference type="EMBL" id="CZAJ01000012">
    <property type="protein sequence ID" value="CUO98722.1"/>
    <property type="molecule type" value="Genomic_DNA"/>
</dbReference>
<dbReference type="InterPro" id="IPR000045">
    <property type="entry name" value="Prepilin_IV_endopep_pep"/>
</dbReference>
<keyword evidence="1" id="KW-0472">Membrane</keyword>
<feature type="domain" description="Prepilin type IV endopeptidase peptidase" evidence="2">
    <location>
        <begin position="11"/>
        <end position="124"/>
    </location>
</feature>
<feature type="transmembrane region" description="Helical" evidence="1">
    <location>
        <begin position="57"/>
        <end position="75"/>
    </location>
</feature>
<dbReference type="Gene3D" id="1.20.120.1220">
    <property type="match status" value="1"/>
</dbReference>
<dbReference type="GO" id="GO:0004190">
    <property type="term" value="F:aspartic-type endopeptidase activity"/>
    <property type="evidence" value="ECO:0007669"/>
    <property type="project" value="InterPro"/>
</dbReference>
<dbReference type="GO" id="GO:0006508">
    <property type="term" value="P:proteolysis"/>
    <property type="evidence" value="ECO:0007669"/>
    <property type="project" value="UniProtKB-KW"/>
</dbReference>
<organism evidence="3 4">
    <name type="scientific">Agathobacter rectalis</name>
    <dbReference type="NCBI Taxonomy" id="39491"/>
    <lineage>
        <taxon>Bacteria</taxon>
        <taxon>Bacillati</taxon>
        <taxon>Bacillota</taxon>
        <taxon>Clostridia</taxon>
        <taxon>Lachnospirales</taxon>
        <taxon>Lachnospiraceae</taxon>
        <taxon>Agathobacter</taxon>
    </lineage>
</organism>
<evidence type="ECO:0000256" key="1">
    <source>
        <dbReference type="SAM" id="Phobius"/>
    </source>
</evidence>
<sequence length="341" mass="39012">MIIIEFLFTVAFILLGIITSISDVREGRIYNKTLLGFVLSGIVLCVIYYGYFARDLFWLFMINFGIIAFISLILFYTHSFAGGDCKLTLVMALLYPANEYLVYGKSDVTLYFALCLAILYGYFYLLYFSIYSLVKGRTRLTREYVKGYLENFLKSFLSASGYICLINLLFVILGLYGIYANQWIIRIVCMAFAWLVGKGSKLKKWQIVVGIYVIDIVIGLLLGFIPFSFNLENYILVIFLLLCQMAIRTSLYQEVKICDLKKGMILSSISSMLMQNSRVRGLPPISSEDLRSRLTEEQVESIGRWASSRNISAVTVVRKIPFAIFIFVGFLSYFIIWGIVK</sequence>
<protein>
    <submittedName>
        <fullName evidence="3">Flp pilus assembly protein, protease CpaA</fullName>
    </submittedName>
</protein>
<dbReference type="AlphaFoldDB" id="A0A174JGA8"/>
<feature type="transmembrane region" description="Helical" evidence="1">
    <location>
        <begin position="6"/>
        <end position="22"/>
    </location>
</feature>
<dbReference type="Pfam" id="PF01478">
    <property type="entry name" value="Peptidase_A24"/>
    <property type="match status" value="1"/>
</dbReference>
<feature type="transmembrane region" description="Helical" evidence="1">
    <location>
        <begin position="320"/>
        <end position="340"/>
    </location>
</feature>
<evidence type="ECO:0000259" key="2">
    <source>
        <dbReference type="Pfam" id="PF01478"/>
    </source>
</evidence>
<feature type="transmembrane region" description="Helical" evidence="1">
    <location>
        <begin position="183"/>
        <end position="200"/>
    </location>
</feature>
<keyword evidence="1" id="KW-0812">Transmembrane</keyword>
<name>A0A174JGA8_9FIRM</name>
<keyword evidence="3" id="KW-0378">Hydrolase</keyword>
<evidence type="ECO:0000313" key="4">
    <source>
        <dbReference type="Proteomes" id="UP000095602"/>
    </source>
</evidence>
<evidence type="ECO:0000313" key="3">
    <source>
        <dbReference type="EMBL" id="CUO98722.1"/>
    </source>
</evidence>
<keyword evidence="3" id="KW-0645">Protease</keyword>
<keyword evidence="1" id="KW-1133">Transmembrane helix</keyword>
<feature type="transmembrane region" description="Helical" evidence="1">
    <location>
        <begin position="207"/>
        <end position="227"/>
    </location>
</feature>
<dbReference type="GO" id="GO:0016020">
    <property type="term" value="C:membrane"/>
    <property type="evidence" value="ECO:0007669"/>
    <property type="project" value="InterPro"/>
</dbReference>
<proteinExistence type="predicted"/>
<gene>
    <name evidence="3" type="ORF">ERS852497_01499</name>
</gene>
<feature type="transmembrane region" description="Helical" evidence="1">
    <location>
        <begin position="155"/>
        <end position="177"/>
    </location>
</feature>
<dbReference type="RefSeq" id="WP_055273679.1">
    <property type="nucleotide sequence ID" value="NZ_CZAJ01000012.1"/>
</dbReference>